<reference evidence="3 4" key="1">
    <citation type="submission" date="2024-06" db="EMBL/GenBank/DDBJ databases">
        <authorList>
            <person name="Chen R.Y."/>
        </authorList>
    </citation>
    <scope>NUCLEOTIDE SEQUENCE [LARGE SCALE GENOMIC DNA]</scope>
    <source>
        <strain evidence="3 4">D2</strain>
    </source>
</reference>
<feature type="transmembrane region" description="Helical" evidence="2">
    <location>
        <begin position="38"/>
        <end position="57"/>
    </location>
</feature>
<feature type="compositionally biased region" description="Basic and acidic residues" evidence="1">
    <location>
        <begin position="66"/>
        <end position="80"/>
    </location>
</feature>
<keyword evidence="2" id="KW-0472">Membrane</keyword>
<feature type="compositionally biased region" description="Low complexity" evidence="1">
    <location>
        <begin position="85"/>
        <end position="97"/>
    </location>
</feature>
<keyword evidence="4" id="KW-1185">Reference proteome</keyword>
<keyword evidence="2" id="KW-0812">Transmembrane</keyword>
<evidence type="ECO:0000256" key="1">
    <source>
        <dbReference type="SAM" id="MobiDB-lite"/>
    </source>
</evidence>
<dbReference type="EMBL" id="JBELOE010000143">
    <property type="protein sequence ID" value="MER2491674.1"/>
    <property type="molecule type" value="Genomic_DNA"/>
</dbReference>
<evidence type="ECO:0008006" key="5">
    <source>
        <dbReference type="Google" id="ProtNLM"/>
    </source>
</evidence>
<feature type="region of interest" description="Disordered" evidence="1">
    <location>
        <begin position="66"/>
        <end position="97"/>
    </location>
</feature>
<organism evidence="3 4">
    <name type="scientific">Catenovulum sediminis</name>
    <dbReference type="NCBI Taxonomy" id="1740262"/>
    <lineage>
        <taxon>Bacteria</taxon>
        <taxon>Pseudomonadati</taxon>
        <taxon>Pseudomonadota</taxon>
        <taxon>Gammaproteobacteria</taxon>
        <taxon>Alteromonadales</taxon>
        <taxon>Alteromonadaceae</taxon>
        <taxon>Catenovulum</taxon>
    </lineage>
</organism>
<keyword evidence="2" id="KW-1133">Transmembrane helix</keyword>
<evidence type="ECO:0000256" key="2">
    <source>
        <dbReference type="SAM" id="Phobius"/>
    </source>
</evidence>
<name>A0ABV1RFH5_9ALTE</name>
<accession>A0ABV1RFH5</accession>
<gene>
    <name evidence="3" type="ORF">ABS311_07240</name>
</gene>
<evidence type="ECO:0000313" key="4">
    <source>
        <dbReference type="Proteomes" id="UP001467690"/>
    </source>
</evidence>
<proteinExistence type="predicted"/>
<dbReference type="Proteomes" id="UP001467690">
    <property type="component" value="Unassembled WGS sequence"/>
</dbReference>
<sequence length="97" mass="10891">MGVSELDLLLYIAGICFFLMPIALVAGDKRSVGQSKNIWLLATLFLSWLGWLVYISTVQADEEKKLEKERRSKKHAEAQSRAKKLQQQGAAAAKKQK</sequence>
<protein>
    <recommendedName>
        <fullName evidence="5">Cardiolipin synthase N-terminal domain-containing protein</fullName>
    </recommendedName>
</protein>
<dbReference type="RefSeq" id="WP_143871054.1">
    <property type="nucleotide sequence ID" value="NZ_CP041660.1"/>
</dbReference>
<comment type="caution">
    <text evidence="3">The sequence shown here is derived from an EMBL/GenBank/DDBJ whole genome shotgun (WGS) entry which is preliminary data.</text>
</comment>
<feature type="transmembrane region" description="Helical" evidence="2">
    <location>
        <begin position="6"/>
        <end position="26"/>
    </location>
</feature>
<evidence type="ECO:0000313" key="3">
    <source>
        <dbReference type="EMBL" id="MER2491674.1"/>
    </source>
</evidence>